<dbReference type="GO" id="GO:0005656">
    <property type="term" value="C:nuclear pre-replicative complex"/>
    <property type="evidence" value="ECO:0007669"/>
    <property type="project" value="EnsemblFungi"/>
</dbReference>
<keyword evidence="5" id="KW-1185">Reference proteome</keyword>
<dbReference type="Gene3D" id="1.10.10.1420">
    <property type="entry name" value="DNA replication factor Cdt1, C-terminal WH domain"/>
    <property type="match status" value="1"/>
</dbReference>
<keyword evidence="2" id="KW-0131">Cell cycle</keyword>
<dbReference type="GO" id="GO:0030174">
    <property type="term" value="P:regulation of DNA-templated DNA replication initiation"/>
    <property type="evidence" value="ECO:0007669"/>
    <property type="project" value="EnsemblFungi"/>
</dbReference>
<protein>
    <submittedName>
        <fullName evidence="4">LALA0S07e02564g1_1</fullName>
    </submittedName>
</protein>
<sequence>MLQVIDLNVVTSEDELSPIIRDCLRYHSAFLLKNYANMDAVQSLLSMLKREETPNTLHGFDRHFTGAENLEGGISVEQYLGQPDRLSLRDSTTGKLTSRLMRISTFFAKVCLESVGGANAASALIGDASNCCVKVTRFYKSTSNSIMDLNFDYEDEYRLHSSAGIITVFPAAQGIKYKVNDGWKVIEEPDCILIQTGSLLSPYPNSSTQNVEAIKFPMSSVMHFTIFPLLHTAFSSETVFDVLLRNQIQEFPHIMSKLYPRESSIDALTAKVEYCKNIFNVTDSVLSLYSISRSLMTSAPELYTLLPQISNMLKRKVSQDDFLRMMSIWDEAYALEFNNSFEITIRPPSAGIMNHLSNKSRKLEYTERADEWFQHAIETAQIPSNVPVLSVKKRRGSDSLGKYQETATNGATAPFDRKLASLKKNRSKGYLFNTKEKFMFKEGISNAGDVSLLERIREKERKAAALLSQRERNYEQFLNVKTYQIFNILFSLPQNKPYTITHLTSLIIDSLSDSNNPIGDNETHQVLSRLQSLLPDRINMIEAEGNLKVYRWVDLDKELLDERMKYLA</sequence>
<dbReference type="InterPro" id="IPR038090">
    <property type="entry name" value="Cdt1_C_WH_dom_sf"/>
</dbReference>
<dbReference type="EMBL" id="LN736366">
    <property type="protein sequence ID" value="CEP63108.1"/>
    <property type="molecule type" value="Genomic_DNA"/>
</dbReference>
<accession>A0A0C7N5A2</accession>
<dbReference type="Proteomes" id="UP000054304">
    <property type="component" value="Unassembled WGS sequence"/>
</dbReference>
<evidence type="ECO:0000256" key="1">
    <source>
        <dbReference type="ARBA" id="ARBA00008356"/>
    </source>
</evidence>
<dbReference type="GO" id="GO:0006267">
    <property type="term" value="P:pre-replicative complex assembly involved in nuclear cell cycle DNA replication"/>
    <property type="evidence" value="ECO:0007669"/>
    <property type="project" value="EnsemblFungi"/>
</dbReference>
<feature type="domain" description="DNA replication factor Cdt1 C-terminal" evidence="3">
    <location>
        <begin position="451"/>
        <end position="542"/>
    </location>
</feature>
<name>A0A0C7N5A2_9SACH</name>
<reference evidence="4 5" key="1">
    <citation type="submission" date="2014-12" db="EMBL/GenBank/DDBJ databases">
        <authorList>
            <person name="Neuveglise Cecile"/>
        </authorList>
    </citation>
    <scope>NUCLEOTIDE SEQUENCE [LARGE SCALE GENOMIC DNA]</scope>
    <source>
        <strain evidence="4 5">CBS 12615</strain>
    </source>
</reference>
<dbReference type="GO" id="GO:0005737">
    <property type="term" value="C:cytoplasm"/>
    <property type="evidence" value="ECO:0007669"/>
    <property type="project" value="EnsemblFungi"/>
</dbReference>
<gene>
    <name evidence="4" type="ORF">LALA0_S07e02564g</name>
</gene>
<dbReference type="RefSeq" id="XP_022629329.1">
    <property type="nucleotide sequence ID" value="XM_022771420.1"/>
</dbReference>
<evidence type="ECO:0000256" key="2">
    <source>
        <dbReference type="ARBA" id="ARBA00023306"/>
    </source>
</evidence>
<dbReference type="HOGENOM" id="CLU_492622_0_0_1"/>
<proteinExistence type="inferred from homology"/>
<comment type="similarity">
    <text evidence="1">Belongs to the Cdt1 family.</text>
</comment>
<dbReference type="GO" id="GO:0003688">
    <property type="term" value="F:DNA replication origin binding"/>
    <property type="evidence" value="ECO:0007669"/>
    <property type="project" value="EnsemblFungi"/>
</dbReference>
<dbReference type="GO" id="GO:0000727">
    <property type="term" value="P:double-strand break repair via break-induced replication"/>
    <property type="evidence" value="ECO:0007669"/>
    <property type="project" value="EnsemblFungi"/>
</dbReference>
<organism evidence="4 5">
    <name type="scientific">Lachancea lanzarotensis</name>
    <dbReference type="NCBI Taxonomy" id="1245769"/>
    <lineage>
        <taxon>Eukaryota</taxon>
        <taxon>Fungi</taxon>
        <taxon>Dikarya</taxon>
        <taxon>Ascomycota</taxon>
        <taxon>Saccharomycotina</taxon>
        <taxon>Saccharomycetes</taxon>
        <taxon>Saccharomycetales</taxon>
        <taxon>Saccharomycetaceae</taxon>
        <taxon>Lachancea</taxon>
    </lineage>
</organism>
<dbReference type="OrthoDB" id="4058916at2759"/>
<dbReference type="STRING" id="1245769.A0A0C7N5A2"/>
<dbReference type="GeneID" id="34686598"/>
<dbReference type="Pfam" id="PF16679">
    <property type="entry name" value="CDT1_C"/>
    <property type="match status" value="1"/>
</dbReference>
<dbReference type="InterPro" id="IPR032054">
    <property type="entry name" value="Cdt1_C"/>
</dbReference>
<evidence type="ECO:0000259" key="3">
    <source>
        <dbReference type="Pfam" id="PF16679"/>
    </source>
</evidence>
<dbReference type="AlphaFoldDB" id="A0A0C7N5A2"/>
<evidence type="ECO:0000313" key="4">
    <source>
        <dbReference type="EMBL" id="CEP63108.1"/>
    </source>
</evidence>
<evidence type="ECO:0000313" key="5">
    <source>
        <dbReference type="Proteomes" id="UP000054304"/>
    </source>
</evidence>